<gene>
    <name evidence="2" type="ordered locus">Clocel_0644</name>
</gene>
<evidence type="ECO:0000313" key="3">
    <source>
        <dbReference type="Proteomes" id="UP000002730"/>
    </source>
</evidence>
<dbReference type="EMBL" id="CP002160">
    <property type="protein sequence ID" value="ADL50415.1"/>
    <property type="molecule type" value="Genomic_DNA"/>
</dbReference>
<feature type="compositionally biased region" description="Basic and acidic residues" evidence="1">
    <location>
        <begin position="1"/>
        <end position="16"/>
    </location>
</feature>
<sequence>MKNKENKRNRNEDCKRNNNNLEVAEEIAIDRDCRDNREEKCRKKNRER</sequence>
<dbReference type="KEGG" id="ccb:Clocel_0644"/>
<dbReference type="Proteomes" id="UP000002730">
    <property type="component" value="Chromosome"/>
</dbReference>
<evidence type="ECO:0000256" key="1">
    <source>
        <dbReference type="SAM" id="MobiDB-lite"/>
    </source>
</evidence>
<proteinExistence type="predicted"/>
<feature type="region of interest" description="Disordered" evidence="1">
    <location>
        <begin position="1"/>
        <end position="20"/>
    </location>
</feature>
<dbReference type="RefSeq" id="WP_010074805.1">
    <property type="nucleotide sequence ID" value="NC_014393.1"/>
</dbReference>
<keyword evidence="3" id="KW-1185">Reference proteome</keyword>
<organism evidence="2 3">
    <name type="scientific">Clostridium cellulovorans (strain ATCC 35296 / DSM 3052 / OCM 3 / 743B)</name>
    <dbReference type="NCBI Taxonomy" id="573061"/>
    <lineage>
        <taxon>Bacteria</taxon>
        <taxon>Bacillati</taxon>
        <taxon>Bacillota</taxon>
        <taxon>Clostridia</taxon>
        <taxon>Eubacteriales</taxon>
        <taxon>Clostridiaceae</taxon>
        <taxon>Clostridium</taxon>
    </lineage>
</organism>
<name>D9SRP8_CLOC7</name>
<dbReference type="AlphaFoldDB" id="D9SRP8"/>
<accession>D9SRP8</accession>
<evidence type="ECO:0000313" key="2">
    <source>
        <dbReference type="EMBL" id="ADL50415.1"/>
    </source>
</evidence>
<dbReference type="HOGENOM" id="CLU_3151218_0_0_9"/>
<protein>
    <submittedName>
        <fullName evidence="2">Ribonuclease E</fullName>
    </submittedName>
</protein>
<dbReference type="STRING" id="573061.Clocel_0644"/>
<reference evidence="2 3" key="1">
    <citation type="submission" date="2010-08" db="EMBL/GenBank/DDBJ databases">
        <title>Complete sequence of Clostridium cellulovorans 743B.</title>
        <authorList>
            <consortium name="US DOE Joint Genome Institute"/>
            <person name="Lucas S."/>
            <person name="Copeland A."/>
            <person name="Lapidus A."/>
            <person name="Cheng J.-F."/>
            <person name="Bruce D."/>
            <person name="Goodwin L."/>
            <person name="Pitluck S."/>
            <person name="Chertkov O."/>
            <person name="Detter J.C."/>
            <person name="Han C."/>
            <person name="Tapia R."/>
            <person name="Land M."/>
            <person name="Hauser L."/>
            <person name="Chang Y.-J."/>
            <person name="Jeffries C."/>
            <person name="Kyrpides N."/>
            <person name="Ivanova N."/>
            <person name="Mikhailova N."/>
            <person name="Hemme C.L."/>
            <person name="Woyke T."/>
        </authorList>
    </citation>
    <scope>NUCLEOTIDE SEQUENCE [LARGE SCALE GENOMIC DNA]</scope>
    <source>
        <strain evidence="3">ATCC 35296 / DSM 3052 / OCM 3 / 743B</strain>
    </source>
</reference>